<dbReference type="Proteomes" id="UP001432322">
    <property type="component" value="Unassembled WGS sequence"/>
</dbReference>
<protein>
    <recommendedName>
        <fullName evidence="3">Ribosomal protein</fullName>
    </recommendedName>
</protein>
<accession>A0AAV5UT57</accession>
<dbReference type="AlphaFoldDB" id="A0AAV5UT57"/>
<name>A0AAV5UT57_9BILA</name>
<keyword evidence="2" id="KW-1185">Reference proteome</keyword>
<evidence type="ECO:0000313" key="1">
    <source>
        <dbReference type="EMBL" id="GMT10387.1"/>
    </source>
</evidence>
<gene>
    <name evidence="1" type="ORF">PFISCL1PPCAC_1684</name>
</gene>
<proteinExistence type="predicted"/>
<reference evidence="1" key="1">
    <citation type="submission" date="2023-10" db="EMBL/GenBank/DDBJ databases">
        <title>Genome assembly of Pristionchus species.</title>
        <authorList>
            <person name="Yoshida K."/>
            <person name="Sommer R.J."/>
        </authorList>
    </citation>
    <scope>NUCLEOTIDE SEQUENCE</scope>
    <source>
        <strain evidence="1">RS5133</strain>
    </source>
</reference>
<dbReference type="EMBL" id="BTSY01000001">
    <property type="protein sequence ID" value="GMT10387.1"/>
    <property type="molecule type" value="Genomic_DNA"/>
</dbReference>
<evidence type="ECO:0008006" key="3">
    <source>
        <dbReference type="Google" id="ProtNLM"/>
    </source>
</evidence>
<sequence length="79" mass="8378">MPSRRLLLDLFLAVEILDSELGDSLLEGDVHDLHEVAHLFLGEPLLLLGSLGGLGDGLLVLPLSDISVVFSDGREAVSS</sequence>
<evidence type="ECO:0000313" key="2">
    <source>
        <dbReference type="Proteomes" id="UP001432322"/>
    </source>
</evidence>
<organism evidence="1 2">
    <name type="scientific">Pristionchus fissidentatus</name>
    <dbReference type="NCBI Taxonomy" id="1538716"/>
    <lineage>
        <taxon>Eukaryota</taxon>
        <taxon>Metazoa</taxon>
        <taxon>Ecdysozoa</taxon>
        <taxon>Nematoda</taxon>
        <taxon>Chromadorea</taxon>
        <taxon>Rhabditida</taxon>
        <taxon>Rhabditina</taxon>
        <taxon>Diplogasteromorpha</taxon>
        <taxon>Diplogasteroidea</taxon>
        <taxon>Neodiplogasteridae</taxon>
        <taxon>Pristionchus</taxon>
    </lineage>
</organism>
<comment type="caution">
    <text evidence="1">The sequence shown here is derived from an EMBL/GenBank/DDBJ whole genome shotgun (WGS) entry which is preliminary data.</text>
</comment>